<name>A0ABM7P865_9BACT</name>
<dbReference type="Gene3D" id="3.40.50.2000">
    <property type="entry name" value="Glycogen Phosphorylase B"/>
    <property type="match status" value="1"/>
</dbReference>
<organism evidence="1 2">
    <name type="scientific">Pseudodesulfovibrio sediminis</name>
    <dbReference type="NCBI Taxonomy" id="2810563"/>
    <lineage>
        <taxon>Bacteria</taxon>
        <taxon>Pseudomonadati</taxon>
        <taxon>Thermodesulfobacteriota</taxon>
        <taxon>Desulfovibrionia</taxon>
        <taxon>Desulfovibrionales</taxon>
        <taxon>Desulfovibrionaceae</taxon>
    </lineage>
</organism>
<dbReference type="GO" id="GO:0016740">
    <property type="term" value="F:transferase activity"/>
    <property type="evidence" value="ECO:0007669"/>
    <property type="project" value="UniProtKB-KW"/>
</dbReference>
<evidence type="ECO:0000313" key="2">
    <source>
        <dbReference type="Proteomes" id="UP001053296"/>
    </source>
</evidence>
<dbReference type="EMBL" id="AP024485">
    <property type="protein sequence ID" value="BCS89174.1"/>
    <property type="molecule type" value="Genomic_DNA"/>
</dbReference>
<keyword evidence="1" id="KW-0808">Transferase</keyword>
<proteinExistence type="predicted"/>
<sequence length="359" mass="41726">MAPYGKRIAFHVPFRLGYAISGGGIRPGKMIAAFEELGYAVDVVSGDKANRMKGIDEIRQRLERGEEYAFCYAESSVLPTMLTEKGNKPFYPFVDFDFFRMLKKRGIKVGLFYRDIYWKFRYFMQDKPVYERWWRKFFYHLDFHYYTELLDVFFLPSMKLAYLLPENLKSRAFDLPAAHDMKEDVVRPAPKLREDLRFIYVGGVSNPVYNISPLIRMGEEFAVTVCTREGEWAQWKGFYGTLPKNVTVCHLHGDALKAAFKEHNVYAIVRTNHEYLNFAMPNKLYEAVGQNMPLLATGATSVGNFVAANDIGWVLDGDFSDFDPDRMITEFDAKVEHMQRIKAEHHWVMRARKVESLLS</sequence>
<keyword evidence="2" id="KW-1185">Reference proteome</keyword>
<evidence type="ECO:0000313" key="1">
    <source>
        <dbReference type="EMBL" id="BCS89174.1"/>
    </source>
</evidence>
<gene>
    <name evidence="1" type="ORF">PSDVSF_24160</name>
</gene>
<dbReference type="RefSeq" id="WP_229591159.1">
    <property type="nucleotide sequence ID" value="NZ_AP024485.1"/>
</dbReference>
<dbReference type="Proteomes" id="UP001053296">
    <property type="component" value="Chromosome"/>
</dbReference>
<protein>
    <submittedName>
        <fullName evidence="1">Glycosyl transferase</fullName>
    </submittedName>
</protein>
<accession>A0ABM7P865</accession>
<reference evidence="1" key="1">
    <citation type="journal article" date="2022" name="Arch. Microbiol.">
        <title>Pseudodesulfovibrio sediminis sp. nov., a mesophilic and neutrophilic sulfate-reducing bacterium isolated from sediment of a brackish lake.</title>
        <authorList>
            <person name="Takahashi A."/>
            <person name="Kojima H."/>
            <person name="Watanabe M."/>
            <person name="Fukui M."/>
        </authorList>
    </citation>
    <scope>NUCLEOTIDE SEQUENCE</scope>
    <source>
        <strain evidence="1">SF6</strain>
    </source>
</reference>